<evidence type="ECO:0000313" key="1">
    <source>
        <dbReference type="Ensembl" id="ENSCCRP00020097194.1"/>
    </source>
</evidence>
<evidence type="ECO:0008006" key="4">
    <source>
        <dbReference type="Google" id="ProtNLM"/>
    </source>
</evidence>
<keyword evidence="2" id="KW-1185">Reference proteome</keyword>
<dbReference type="Proteomes" id="UP000694701">
    <property type="component" value="Unplaced"/>
</dbReference>
<dbReference type="AlphaFoldDB" id="A0A8C2JQP7"/>
<dbReference type="PANTHER" id="PTHR44464:SF1">
    <property type="entry name" value="WD REPEAT-CONTAINING PROTEIN 17"/>
    <property type="match status" value="1"/>
</dbReference>
<organism evidence="1 3">
    <name type="scientific">Cyprinus carpio</name>
    <name type="common">Common carp</name>
    <dbReference type="NCBI Taxonomy" id="7962"/>
    <lineage>
        <taxon>Eukaryota</taxon>
        <taxon>Metazoa</taxon>
        <taxon>Chordata</taxon>
        <taxon>Craniata</taxon>
        <taxon>Vertebrata</taxon>
        <taxon>Euteleostomi</taxon>
        <taxon>Actinopterygii</taxon>
        <taxon>Neopterygii</taxon>
        <taxon>Teleostei</taxon>
        <taxon>Ostariophysi</taxon>
        <taxon>Cypriniformes</taxon>
        <taxon>Cyprinidae</taxon>
        <taxon>Cyprininae</taxon>
        <taxon>Cyprinus</taxon>
    </lineage>
</organism>
<dbReference type="Ensembl" id="ENSCCRT00010072528.1">
    <property type="protein sequence ID" value="ENSCCRP00010065847.1"/>
    <property type="gene ID" value="ENSCCRG00010027097.1"/>
</dbReference>
<sequence>MAELVMWEKALSVAPGVSMKYWKKLMQRRADQLMQEGNDDVIPYCIATGEVKKLVNFFTSRGQLKEAVLVAQGACEGNIHGPQITSINHAANSDNDNIEKYCGMLHRVCKELAEWYFQDGRAVLAACCHLAVDNAELAMASLIRGNELELAVCVGTVLGESASKATHYVLELLARKYMTTATCFPSVAYRNLAARLLQMIPDNEILLAKLCAFYPGSSAEINDLHEKCGLPTLEECKELAESAHAGGEIFPAVKYYLLSPEPEKALPIGITYVKEQLSSPDWTVDSVYHILDLLSYIRTDRLILPKCSEERNELLILCGYIGALLAIGRQYSSIVPALYEYTSQLLKRREVAVPLQIEQLSVELEAWRACTFSLKSVPQYITVIHNSQREYSQLLSRMSEEPIKGLEGPDYVTGSNLPSHSDVQISCFTGLRIQGPAFFLEDGKSAISLNDALMWAKVNPFSPLGTGIRLNPF</sequence>
<name>A0A8C2JQP7_CYPCA</name>
<gene>
    <name evidence="1" type="primary">LOC109087784</name>
</gene>
<protein>
    <recommendedName>
        <fullName evidence="4">WD repeat-containing protein 17</fullName>
    </recommendedName>
</protein>
<evidence type="ECO:0000313" key="3">
    <source>
        <dbReference type="Proteomes" id="UP000694701"/>
    </source>
</evidence>
<accession>A0A8C2JQP7</accession>
<dbReference type="Ensembl" id="ENSCCRT00020106261.1">
    <property type="protein sequence ID" value="ENSCCRP00020097194.1"/>
    <property type="gene ID" value="ENSCCRG00020042367.1"/>
</dbReference>
<proteinExistence type="predicted"/>
<reference evidence="1" key="1">
    <citation type="submission" date="2025-05" db="UniProtKB">
        <authorList>
            <consortium name="Ensembl"/>
        </authorList>
    </citation>
    <scope>IDENTIFICATION</scope>
</reference>
<dbReference type="Proteomes" id="UP000694427">
    <property type="component" value="Unplaced"/>
</dbReference>
<dbReference type="PANTHER" id="PTHR44464">
    <property type="entry name" value="WD REPEAT-CONTAINING PROTEIN 17"/>
    <property type="match status" value="1"/>
</dbReference>
<evidence type="ECO:0000313" key="2">
    <source>
        <dbReference type="Proteomes" id="UP000694427"/>
    </source>
</evidence>